<feature type="chain" id="PRO_5035165980" description="Fibronectin type-III domain-containing protein" evidence="2">
    <location>
        <begin position="20"/>
        <end position="1127"/>
    </location>
</feature>
<dbReference type="Proteomes" id="UP000648239">
    <property type="component" value="Unassembled WGS sequence"/>
</dbReference>
<evidence type="ECO:0000256" key="2">
    <source>
        <dbReference type="SAM" id="SignalP"/>
    </source>
</evidence>
<protein>
    <recommendedName>
        <fullName evidence="5">Fibronectin type-III domain-containing protein</fullName>
    </recommendedName>
</protein>
<dbReference type="EMBL" id="JACXWD010000082">
    <property type="protein sequence ID" value="MBD3869397.1"/>
    <property type="molecule type" value="Genomic_DNA"/>
</dbReference>
<dbReference type="GO" id="GO:0046872">
    <property type="term" value="F:metal ion binding"/>
    <property type="evidence" value="ECO:0007669"/>
    <property type="project" value="InterPro"/>
</dbReference>
<reference evidence="3 4" key="1">
    <citation type="submission" date="2020-08" db="EMBL/GenBank/DDBJ databases">
        <title>Acidobacteriota in marine sediments use diverse sulfur dissimilation pathways.</title>
        <authorList>
            <person name="Wasmund K."/>
        </authorList>
    </citation>
    <scope>NUCLEOTIDE SEQUENCE [LARGE SCALE GENOMIC DNA]</scope>
    <source>
        <strain evidence="3">MAG AM4</strain>
    </source>
</reference>
<gene>
    <name evidence="3" type="ORF">IFK94_14850</name>
</gene>
<keyword evidence="2" id="KW-0732">Signal</keyword>
<comment type="caution">
    <text evidence="3">The sequence shown here is derived from an EMBL/GenBank/DDBJ whole genome shotgun (WGS) entry which is preliminary data.</text>
</comment>
<dbReference type="InterPro" id="IPR008963">
    <property type="entry name" value="Purple_acid_Pase-like_N"/>
</dbReference>
<evidence type="ECO:0000313" key="3">
    <source>
        <dbReference type="EMBL" id="MBD3869397.1"/>
    </source>
</evidence>
<dbReference type="SUPFAM" id="SSF50939">
    <property type="entry name" value="Sialidases"/>
    <property type="match status" value="2"/>
</dbReference>
<evidence type="ECO:0000256" key="1">
    <source>
        <dbReference type="SAM" id="MobiDB-lite"/>
    </source>
</evidence>
<feature type="non-terminal residue" evidence="3">
    <location>
        <position position="1127"/>
    </location>
</feature>
<accession>A0A8J6XVJ8</accession>
<dbReference type="CDD" id="cd15482">
    <property type="entry name" value="Sialidase_non-viral"/>
    <property type="match status" value="2"/>
</dbReference>
<evidence type="ECO:0000313" key="4">
    <source>
        <dbReference type="Proteomes" id="UP000648239"/>
    </source>
</evidence>
<proteinExistence type="predicted"/>
<dbReference type="Gene3D" id="2.120.10.10">
    <property type="match status" value="2"/>
</dbReference>
<name>A0A8J6XVJ8_9BACT</name>
<dbReference type="GO" id="GO:0003993">
    <property type="term" value="F:acid phosphatase activity"/>
    <property type="evidence" value="ECO:0007669"/>
    <property type="project" value="InterPro"/>
</dbReference>
<feature type="region of interest" description="Disordered" evidence="1">
    <location>
        <begin position="22"/>
        <end position="47"/>
    </location>
</feature>
<dbReference type="SUPFAM" id="SSF49363">
    <property type="entry name" value="Purple acid phosphatase, N-terminal domain"/>
    <property type="match status" value="1"/>
</dbReference>
<organism evidence="3 4">
    <name type="scientific">Candidatus Polarisedimenticola svalbardensis</name>
    <dbReference type="NCBI Taxonomy" id="2886004"/>
    <lineage>
        <taxon>Bacteria</taxon>
        <taxon>Pseudomonadati</taxon>
        <taxon>Acidobacteriota</taxon>
        <taxon>Candidatus Polarisedimenticolia</taxon>
        <taxon>Candidatus Polarisedimenticolales</taxon>
        <taxon>Candidatus Polarisedimenticolaceae</taxon>
        <taxon>Candidatus Polarisedimenticola</taxon>
    </lineage>
</organism>
<dbReference type="AlphaFoldDB" id="A0A8J6XVJ8"/>
<dbReference type="InterPro" id="IPR013783">
    <property type="entry name" value="Ig-like_fold"/>
</dbReference>
<dbReference type="InterPro" id="IPR036278">
    <property type="entry name" value="Sialidase_sf"/>
</dbReference>
<feature type="signal peptide" evidence="2">
    <location>
        <begin position="1"/>
        <end position="19"/>
    </location>
</feature>
<feature type="compositionally biased region" description="Basic and acidic residues" evidence="1">
    <location>
        <begin position="25"/>
        <end position="37"/>
    </location>
</feature>
<sequence length="1127" mass="118161">MKFRVMVSISVMAVGLVFAGSSGERSGHQETPRDKHLPSPVQVDTPGTDATYTRNGYVSVQVNVDGAGLNIVGDAANEPSIAVDPTDPTRIAIGWRQFDNVLSDFRQAGYAYTTDGGHTWTFPGRIETGIFRSDPVLNSDGDGNFFYNSLTADGGSTNFRCHVFKSVDGGATWDSGVYAYGGDKQWQIIDQTDGIGRGNIYAAWNSSFSACSGNFTRSYDNGLTFTPCSTVAGNPYWGTLDVGPDGELYVSGTGMTIAKSTTMQDSGLSAAWDFSGSVDLGGSLVISAGPNPAGLLGQNWVAVDHSDGPTRGNVYMLASVAPNASADPLDVMFSSSTDGGTSWSTPKRLNTDPGTSAWQWFGTMSVAPNGRIDAVWLDTRNAIGGYFSELYYSFSTDAGLTWSPEEAVSPAFDPHIGWPQQDKMGDYLHMVSDEFGANLAYAATLNGEQDVYFVRLGDPACPDDGRVRLDRPHYACDGTVEVTVLDCGLNTDDETAETVVVSIDSESETGIETVTLTETSPTSARFQGAINLGEIDAPGVLLITEGNTVTVTYLDADDGAGGMNVPVTAVATVDCTPPLISGVQAGNIEPRSADVSFITDEPASGAVNYGTSCGQLTDTSSSNIFSTSPTVSIFGLIDNTTYYYSVEAEDEAGNLASDDNGGACYTFTTPEIPDFFTELFTGDNDTDFLRLQFTPNGSPDFYDSCVTTISGFPTDPTGGTALTLTDDSFGTVNLTPGNTVSLYGVAYNTFYVGSNGFITFNSGSSDTSETLEEHFNQPRISALYDDLNPASAGTVSWKELPDRVVVTYDGVTEYSQTNTNDFQIEMFFSGAITINYLTVDVTDGLAGLSSGNGLSPDFLETDLSAMAACLVGTCLDGILNQDEERIDCGGDCPPCQCLSDTECDDGLFCTGTNSCDDYGRCVAGSDPCPGESCHEGGDTCVECLDNTACDDGLFCNGEEACHGNVCRPGLAPCPFGLCEEGVDACAVCDIDSVCEPGEDCSNCPGDCISGSIPVCGNGVCEVPDGEDCISCPDDCNGDQQGKPSTQYCCGDGLTGTNPVGCADLRCNDGGNTCAVDPILAYCCGDATCNEIETAGNCPADCTVTVPGEAGAGALLQVTAYDPASELL</sequence>
<evidence type="ECO:0008006" key="5">
    <source>
        <dbReference type="Google" id="ProtNLM"/>
    </source>
</evidence>
<dbReference type="Gene3D" id="2.60.40.10">
    <property type="entry name" value="Immunoglobulins"/>
    <property type="match status" value="1"/>
</dbReference>